<dbReference type="EMBL" id="JAINZZ010000003">
    <property type="protein sequence ID" value="MBY8876841.1"/>
    <property type="molecule type" value="Genomic_DNA"/>
</dbReference>
<evidence type="ECO:0000313" key="2">
    <source>
        <dbReference type="EMBL" id="MBY8876841.1"/>
    </source>
</evidence>
<accession>A0ABS7Q1U2</accession>
<feature type="compositionally biased region" description="Low complexity" evidence="1">
    <location>
        <begin position="152"/>
        <end position="180"/>
    </location>
</feature>
<comment type="caution">
    <text evidence="2">The sequence shown here is derived from an EMBL/GenBank/DDBJ whole genome shotgun (WGS) entry which is preliminary data.</text>
</comment>
<evidence type="ECO:0000313" key="3">
    <source>
        <dbReference type="Proteomes" id="UP000778578"/>
    </source>
</evidence>
<dbReference type="Proteomes" id="UP000778578">
    <property type="component" value="Unassembled WGS sequence"/>
</dbReference>
<organism evidence="2 3">
    <name type="scientific">Actinacidiphila acidipaludis</name>
    <dbReference type="NCBI Taxonomy" id="2873382"/>
    <lineage>
        <taxon>Bacteria</taxon>
        <taxon>Bacillati</taxon>
        <taxon>Actinomycetota</taxon>
        <taxon>Actinomycetes</taxon>
        <taxon>Kitasatosporales</taxon>
        <taxon>Streptomycetaceae</taxon>
        <taxon>Actinacidiphila</taxon>
    </lineage>
</organism>
<sequence>MEGKYARHDTSPVGGGVRRSEADLESGTRSRRPAGPAAPQGRHPARGGRRAVHPRRGALLHRRQGRTRPRPAPDRAGLPRRAAGRAAGTFHRALPGGRADLPSSHGGRGRPRQAGLPQAAHPERGPQGAARGQADGPADTGGGRPHPRHVRGAVPVLRAAPRPLRGAAGRPGRGARVTAGPSGGTRFPVGVDAALRAAGWQPGRWDIKQAEEWADALRAHVSPGGHRHAVFPAAVEAWAEFGGLTVPAASGPGRQIAPVTVVVDPMRGLHLARTLGDLGRALDTEISPLGEEPGSGAVLAVDAEGRVYAVDHTGDWYVGPGIDLGLTHLLSGVTPSRLAVAP</sequence>
<feature type="compositionally biased region" description="Basic and acidic residues" evidence="1">
    <location>
        <begin position="1"/>
        <end position="10"/>
    </location>
</feature>
<protein>
    <submittedName>
        <fullName evidence="2">SUKH-3 domain-containing protein</fullName>
    </submittedName>
</protein>
<feature type="compositionally biased region" description="Low complexity" evidence="1">
    <location>
        <begin position="74"/>
        <end position="88"/>
    </location>
</feature>
<feature type="compositionally biased region" description="Basic and acidic residues" evidence="1">
    <location>
        <begin position="18"/>
        <end position="28"/>
    </location>
</feature>
<feature type="compositionally biased region" description="Basic residues" evidence="1">
    <location>
        <begin position="43"/>
        <end position="69"/>
    </location>
</feature>
<feature type="region of interest" description="Disordered" evidence="1">
    <location>
        <begin position="1"/>
        <end position="184"/>
    </location>
</feature>
<dbReference type="Pfam" id="PF14433">
    <property type="entry name" value="SUKH-3"/>
    <property type="match status" value="1"/>
</dbReference>
<gene>
    <name evidence="2" type="ORF">K7862_04195</name>
</gene>
<evidence type="ECO:0000256" key="1">
    <source>
        <dbReference type="SAM" id="MobiDB-lite"/>
    </source>
</evidence>
<reference evidence="2 3" key="1">
    <citation type="submission" date="2021-08" db="EMBL/GenBank/DDBJ databases">
        <title>WGS of actinomycetes from Thailand.</title>
        <authorList>
            <person name="Thawai C."/>
        </authorList>
    </citation>
    <scope>NUCLEOTIDE SEQUENCE [LARGE SCALE GENOMIC DNA]</scope>
    <source>
        <strain evidence="2 3">PLK6-54</strain>
    </source>
</reference>
<proteinExistence type="predicted"/>
<keyword evidence="3" id="KW-1185">Reference proteome</keyword>
<name>A0ABS7Q1U2_9ACTN</name>
<dbReference type="InterPro" id="IPR025850">
    <property type="entry name" value="SUKH-3"/>
</dbReference>